<comment type="similarity">
    <text evidence="1 2">Belongs to the phD/YefM antitoxin family.</text>
</comment>
<sequence length="80" mass="8727">MKTVGAFEAKTHLSSLLEEVAGGEEILITRHGRPLARLVPVASDGREQRLEAIARLSSFATGRRLNGLSIGELRDEGRRC</sequence>
<dbReference type="Proteomes" id="UP001302329">
    <property type="component" value="Unassembled WGS sequence"/>
</dbReference>
<evidence type="ECO:0000256" key="1">
    <source>
        <dbReference type="ARBA" id="ARBA00009981"/>
    </source>
</evidence>
<dbReference type="PANTHER" id="PTHR35377:SF8">
    <property type="entry name" value="ANTITOXIN VAPB22"/>
    <property type="match status" value="1"/>
</dbReference>
<evidence type="ECO:0000313" key="4">
    <source>
        <dbReference type="Proteomes" id="UP001302329"/>
    </source>
</evidence>
<evidence type="ECO:0000256" key="2">
    <source>
        <dbReference type="RuleBase" id="RU362080"/>
    </source>
</evidence>
<proteinExistence type="inferred from homology"/>
<dbReference type="NCBIfam" id="TIGR01552">
    <property type="entry name" value="phd_fam"/>
    <property type="match status" value="1"/>
</dbReference>
<dbReference type="EMBL" id="JAYGHY010000017">
    <property type="protein sequence ID" value="MEA5442339.1"/>
    <property type="molecule type" value="Genomic_DNA"/>
</dbReference>
<comment type="function">
    <text evidence="2">Antitoxin component of a type II toxin-antitoxin (TA) system.</text>
</comment>
<dbReference type="PANTHER" id="PTHR35377">
    <property type="entry name" value="ANTITOXIN VAPB49-RELATED-RELATED"/>
    <property type="match status" value="1"/>
</dbReference>
<evidence type="ECO:0000313" key="3">
    <source>
        <dbReference type="EMBL" id="MEA5442339.1"/>
    </source>
</evidence>
<dbReference type="InterPro" id="IPR006442">
    <property type="entry name" value="Antitoxin_Phd/YefM"/>
</dbReference>
<dbReference type="Pfam" id="PF02604">
    <property type="entry name" value="PhdYeFM_antitox"/>
    <property type="match status" value="1"/>
</dbReference>
<dbReference type="InterPro" id="IPR051416">
    <property type="entry name" value="phD-YefM_TA_antitoxins"/>
</dbReference>
<protein>
    <recommendedName>
        <fullName evidence="2">Antitoxin</fullName>
    </recommendedName>
</protein>
<organism evidence="3 4">
    <name type="scientific">Cyanobium gracile UHCC 0281</name>
    <dbReference type="NCBI Taxonomy" id="3110309"/>
    <lineage>
        <taxon>Bacteria</taxon>
        <taxon>Bacillati</taxon>
        <taxon>Cyanobacteriota</taxon>
        <taxon>Cyanophyceae</taxon>
        <taxon>Synechococcales</taxon>
        <taxon>Prochlorococcaceae</taxon>
        <taxon>Cyanobium</taxon>
    </lineage>
</organism>
<comment type="caution">
    <text evidence="3">The sequence shown here is derived from an EMBL/GenBank/DDBJ whole genome shotgun (WGS) entry which is preliminary data.</text>
</comment>
<name>A0ABU5SV27_9CYAN</name>
<dbReference type="Gene3D" id="3.40.1620.10">
    <property type="entry name" value="YefM-like domain"/>
    <property type="match status" value="1"/>
</dbReference>
<keyword evidence="4" id="KW-1185">Reference proteome</keyword>
<gene>
    <name evidence="3" type="ORF">VB739_07230</name>
</gene>
<accession>A0ABU5SV27</accession>
<reference evidence="3 4" key="1">
    <citation type="submission" date="2023-12" db="EMBL/GenBank/DDBJ databases">
        <title>Baltic Sea Cyanobacteria.</title>
        <authorList>
            <person name="Delbaje E."/>
            <person name="Fewer D.P."/>
            <person name="Shishido T.K."/>
        </authorList>
    </citation>
    <scope>NUCLEOTIDE SEQUENCE [LARGE SCALE GENOMIC DNA]</scope>
    <source>
        <strain evidence="3 4">UHCC 0281</strain>
    </source>
</reference>
<dbReference type="RefSeq" id="WP_323356417.1">
    <property type="nucleotide sequence ID" value="NZ_JAYGHY010000017.1"/>
</dbReference>
<dbReference type="InterPro" id="IPR036165">
    <property type="entry name" value="YefM-like_sf"/>
</dbReference>
<dbReference type="SUPFAM" id="SSF143120">
    <property type="entry name" value="YefM-like"/>
    <property type="match status" value="1"/>
</dbReference>